<dbReference type="RefSeq" id="WP_011101086.1">
    <property type="nucleotide sequence ID" value="NZ_AP028145.1"/>
</dbReference>
<protein>
    <submittedName>
        <fullName evidence="5">Helix-turn-helix transcriptional regulator</fullName>
    </submittedName>
</protein>
<dbReference type="Proteomes" id="UP000076872">
    <property type="component" value="Unassembled WGS sequence"/>
</dbReference>
<evidence type="ECO:0000313" key="8">
    <source>
        <dbReference type="Proteomes" id="UP000595466"/>
    </source>
</evidence>
<dbReference type="EMBL" id="LUXO01000033">
    <property type="protein sequence ID" value="KZV01779.1"/>
    <property type="molecule type" value="Genomic_DNA"/>
</dbReference>
<reference evidence="4 7" key="2">
    <citation type="submission" date="2016-08" db="EMBL/GenBank/DDBJ databases">
        <title>Genome sequencing of Lactobacillus plantarum JSA22, isolated from fermented soybean paste.</title>
        <authorList>
            <person name="Choi H.S."/>
        </authorList>
    </citation>
    <scope>NUCLEOTIDE SEQUENCE [LARGE SCALE GENOMIC DNA]</scope>
    <source>
        <strain evidence="4 7">JSA22</strain>
    </source>
</reference>
<evidence type="ECO:0000313" key="3">
    <source>
        <dbReference type="EMBL" id="KZV01779.1"/>
    </source>
</evidence>
<dbReference type="Proteomes" id="UP000595466">
    <property type="component" value="Chromosome"/>
</dbReference>
<evidence type="ECO:0000259" key="2">
    <source>
        <dbReference type="PROSITE" id="PS50943"/>
    </source>
</evidence>
<dbReference type="GO" id="GO:0003677">
    <property type="term" value="F:DNA binding"/>
    <property type="evidence" value="ECO:0007669"/>
    <property type="project" value="UniProtKB-KW"/>
</dbReference>
<name>A0A0M0CHE1_LACPN</name>
<feature type="domain" description="HTH cro/C1-type" evidence="2">
    <location>
        <begin position="7"/>
        <end position="60"/>
    </location>
</feature>
<accession>A0A0M0CHE1</accession>
<evidence type="ECO:0000313" key="6">
    <source>
        <dbReference type="Proteomes" id="UP000076872"/>
    </source>
</evidence>
<dbReference type="SMART" id="SM00530">
    <property type="entry name" value="HTH_XRE"/>
    <property type="match status" value="1"/>
</dbReference>
<evidence type="ECO:0000313" key="5">
    <source>
        <dbReference type="EMBL" id="QQM61891.1"/>
    </source>
</evidence>
<organism evidence="4 7">
    <name type="scientific">Lactiplantibacillus plantarum</name>
    <name type="common">Lactobacillus plantarum</name>
    <dbReference type="NCBI Taxonomy" id="1590"/>
    <lineage>
        <taxon>Bacteria</taxon>
        <taxon>Bacillati</taxon>
        <taxon>Bacillota</taxon>
        <taxon>Bacilli</taxon>
        <taxon>Lactobacillales</taxon>
        <taxon>Lactobacillaceae</taxon>
        <taxon>Lactiplantibacillus</taxon>
    </lineage>
</organism>
<gene>
    <name evidence="5" type="ORF">JH395_04880</name>
    <name evidence="4" type="ORF">LPJSA22_02259</name>
    <name evidence="3" type="ORF">NAB2_2399</name>
</gene>
<keyword evidence="1" id="KW-0238">DNA-binding</keyword>
<dbReference type="InterPro" id="IPR050807">
    <property type="entry name" value="TransReg_Diox_bact_type"/>
</dbReference>
<dbReference type="PANTHER" id="PTHR46797:SF1">
    <property type="entry name" value="METHYLPHOSPHONATE SYNTHASE"/>
    <property type="match status" value="1"/>
</dbReference>
<reference evidence="3 6" key="1">
    <citation type="submission" date="2016-03" db="EMBL/GenBank/DDBJ databases">
        <title>Comparative genomics of 54 Lactobacillus plantarum strains reveals genomic uncoupling from niche constraints.</title>
        <authorList>
            <person name="Martino M.E."/>
        </authorList>
    </citation>
    <scope>NUCLEOTIDE SEQUENCE [LARGE SCALE GENOMIC DNA]</scope>
    <source>
        <strain evidence="3 6">NAB2</strain>
    </source>
</reference>
<evidence type="ECO:0000313" key="4">
    <source>
        <dbReference type="EMBL" id="ODO62252.1"/>
    </source>
</evidence>
<evidence type="ECO:0000313" key="7">
    <source>
        <dbReference type="Proteomes" id="UP000094892"/>
    </source>
</evidence>
<dbReference type="OMA" id="STIWYIE"/>
<dbReference type="PANTHER" id="PTHR46797">
    <property type="entry name" value="HTH-TYPE TRANSCRIPTIONAL REGULATOR"/>
    <property type="match status" value="1"/>
</dbReference>
<evidence type="ECO:0000256" key="1">
    <source>
        <dbReference type="ARBA" id="ARBA00023125"/>
    </source>
</evidence>
<dbReference type="GO" id="GO:0003700">
    <property type="term" value="F:DNA-binding transcription factor activity"/>
    <property type="evidence" value="ECO:0007669"/>
    <property type="project" value="TreeGrafter"/>
</dbReference>
<sequence length="66" mass="7142">MTYTLRIRELRQKLGLSQSALADKSGVPQTTISAIESGTNLTYETAKKLARALGVSTDELSVEVTE</sequence>
<dbReference type="EMBL" id="MCOL01000001">
    <property type="protein sequence ID" value="ODO62252.1"/>
    <property type="molecule type" value="Genomic_DNA"/>
</dbReference>
<dbReference type="CDD" id="cd00093">
    <property type="entry name" value="HTH_XRE"/>
    <property type="match status" value="1"/>
</dbReference>
<dbReference type="Gene3D" id="1.10.260.40">
    <property type="entry name" value="lambda repressor-like DNA-binding domains"/>
    <property type="match status" value="1"/>
</dbReference>
<dbReference type="Pfam" id="PF01381">
    <property type="entry name" value="HTH_3"/>
    <property type="match status" value="1"/>
</dbReference>
<dbReference type="PATRIC" id="fig|1590.142.peg.2255"/>
<dbReference type="AlphaFoldDB" id="A0A0M0CHE1"/>
<dbReference type="Proteomes" id="UP000094892">
    <property type="component" value="Unassembled WGS sequence"/>
</dbReference>
<proteinExistence type="predicted"/>
<dbReference type="PROSITE" id="PS50943">
    <property type="entry name" value="HTH_CROC1"/>
    <property type="match status" value="1"/>
</dbReference>
<dbReference type="EMBL" id="CP066817">
    <property type="protein sequence ID" value="QQM61891.1"/>
    <property type="molecule type" value="Genomic_DNA"/>
</dbReference>
<reference evidence="5 8" key="3">
    <citation type="submission" date="2020-12" db="EMBL/GenBank/DDBJ databases">
        <title>Whole genome sequencing of Lactobacillus plantarum PC518.</title>
        <authorList>
            <person name="Guo Q."/>
        </authorList>
    </citation>
    <scope>NUCLEOTIDE SEQUENCE [LARGE SCALE GENOMIC DNA]</scope>
    <source>
        <strain evidence="5 8">PC518</strain>
    </source>
</reference>
<dbReference type="SUPFAM" id="SSF47413">
    <property type="entry name" value="lambda repressor-like DNA-binding domains"/>
    <property type="match status" value="1"/>
</dbReference>
<dbReference type="GeneID" id="79807917"/>
<dbReference type="InterPro" id="IPR001387">
    <property type="entry name" value="Cro/C1-type_HTH"/>
</dbReference>
<dbReference type="GO" id="GO:0005829">
    <property type="term" value="C:cytosol"/>
    <property type="evidence" value="ECO:0007669"/>
    <property type="project" value="TreeGrafter"/>
</dbReference>
<dbReference type="InterPro" id="IPR010982">
    <property type="entry name" value="Lambda_DNA-bd_dom_sf"/>
</dbReference>